<comment type="caution">
    <text evidence="8">The sequence shown here is derived from an EMBL/GenBank/DDBJ whole genome shotgun (WGS) entry which is preliminary data.</text>
</comment>
<dbReference type="InterPro" id="IPR037493">
    <property type="entry name" value="ExoIII-like"/>
</dbReference>
<dbReference type="InterPro" id="IPR020847">
    <property type="entry name" value="AP_endonuclease_F1_BS"/>
</dbReference>
<dbReference type="Pfam" id="PF03372">
    <property type="entry name" value="Exo_endo_phos"/>
    <property type="match status" value="1"/>
</dbReference>
<gene>
    <name evidence="8" type="ORF">ACFOGJ_05415</name>
</gene>
<keyword evidence="9" id="KW-1185">Reference proteome</keyword>
<evidence type="ECO:0000256" key="1">
    <source>
        <dbReference type="ARBA" id="ARBA00001936"/>
    </source>
</evidence>
<keyword evidence="6" id="KW-0460">Magnesium</keyword>
<dbReference type="NCBIfam" id="TIGR00633">
    <property type="entry name" value="xth"/>
    <property type="match status" value="1"/>
</dbReference>
<sequence>MLLATWNVNSIKARLENVLSWLKEAGPDVVLLQELKCVDEAFPREPIEDLGYNIAVHGQKTYNGVAILSKFPLEDVVTGLPGAESQPEDDHARYIEAVTGGVRVASIYLPNGNPVPGPKFDYKLGWMDRLVSHAGDLLALEERTVLAGDYNVCPTDADVFDPVRFAGDALCQPESRARFRQILNMGYTEAWRAFHPDGPQEYSYWDYQGGAWDQNNGLRIDHLLLSPQAADCLSRCGIDRGPRAAPKASDHTPVWCELAV</sequence>
<evidence type="ECO:0000313" key="8">
    <source>
        <dbReference type="EMBL" id="MFC3226659.1"/>
    </source>
</evidence>
<organism evidence="8 9">
    <name type="scientific">Marinibaculum pumilum</name>
    <dbReference type="NCBI Taxonomy" id="1766165"/>
    <lineage>
        <taxon>Bacteria</taxon>
        <taxon>Pseudomonadati</taxon>
        <taxon>Pseudomonadota</taxon>
        <taxon>Alphaproteobacteria</taxon>
        <taxon>Rhodospirillales</taxon>
        <taxon>Rhodospirillaceae</taxon>
        <taxon>Marinibaculum</taxon>
    </lineage>
</organism>
<protein>
    <submittedName>
        <fullName evidence="8">Exodeoxyribonuclease III</fullName>
        <ecNumber evidence="8">3.1.11.2</ecNumber>
    </submittedName>
</protein>
<evidence type="ECO:0000256" key="6">
    <source>
        <dbReference type="ARBA" id="ARBA00022842"/>
    </source>
</evidence>
<evidence type="ECO:0000256" key="2">
    <source>
        <dbReference type="ARBA" id="ARBA00001946"/>
    </source>
</evidence>
<dbReference type="InterPro" id="IPR004808">
    <property type="entry name" value="AP_endonuc_1"/>
</dbReference>
<accession>A0ABV7KWK5</accession>
<feature type="domain" description="Endonuclease/exonuclease/phosphatase" evidence="7">
    <location>
        <begin position="4"/>
        <end position="251"/>
    </location>
</feature>
<dbReference type="Proteomes" id="UP001595528">
    <property type="component" value="Unassembled WGS sequence"/>
</dbReference>
<keyword evidence="5 8" id="KW-0378">Hydrolase</keyword>
<dbReference type="Gene3D" id="3.60.10.10">
    <property type="entry name" value="Endonuclease/exonuclease/phosphatase"/>
    <property type="match status" value="1"/>
</dbReference>
<name>A0ABV7KWK5_9PROT</name>
<evidence type="ECO:0000256" key="3">
    <source>
        <dbReference type="ARBA" id="ARBA00007092"/>
    </source>
</evidence>
<comment type="similarity">
    <text evidence="3">Belongs to the DNA repair enzymes AP/ExoA family.</text>
</comment>
<dbReference type="PROSITE" id="PS00728">
    <property type="entry name" value="AP_NUCLEASE_F1_3"/>
    <property type="match status" value="1"/>
</dbReference>
<dbReference type="RefSeq" id="WP_379898732.1">
    <property type="nucleotide sequence ID" value="NZ_JBHRTR010000015.1"/>
</dbReference>
<evidence type="ECO:0000259" key="7">
    <source>
        <dbReference type="Pfam" id="PF03372"/>
    </source>
</evidence>
<reference evidence="9" key="1">
    <citation type="journal article" date="2019" name="Int. J. Syst. Evol. Microbiol.">
        <title>The Global Catalogue of Microorganisms (GCM) 10K type strain sequencing project: providing services to taxonomists for standard genome sequencing and annotation.</title>
        <authorList>
            <consortium name="The Broad Institute Genomics Platform"/>
            <consortium name="The Broad Institute Genome Sequencing Center for Infectious Disease"/>
            <person name="Wu L."/>
            <person name="Ma J."/>
        </authorList>
    </citation>
    <scope>NUCLEOTIDE SEQUENCE [LARGE SCALE GENOMIC DNA]</scope>
    <source>
        <strain evidence="9">KCTC 42964</strain>
    </source>
</reference>
<dbReference type="InterPro" id="IPR020848">
    <property type="entry name" value="AP_endonuclease_F1_CS"/>
</dbReference>
<dbReference type="EMBL" id="JBHRTR010000015">
    <property type="protein sequence ID" value="MFC3226659.1"/>
    <property type="molecule type" value="Genomic_DNA"/>
</dbReference>
<dbReference type="EC" id="3.1.11.2" evidence="8"/>
<comment type="cofactor">
    <cofactor evidence="2">
        <name>Mg(2+)</name>
        <dbReference type="ChEBI" id="CHEBI:18420"/>
    </cofactor>
</comment>
<dbReference type="PROSITE" id="PS00726">
    <property type="entry name" value="AP_NUCLEASE_F1_1"/>
    <property type="match status" value="1"/>
</dbReference>
<dbReference type="SUPFAM" id="SSF56219">
    <property type="entry name" value="DNase I-like"/>
    <property type="match status" value="1"/>
</dbReference>
<evidence type="ECO:0000313" key="9">
    <source>
        <dbReference type="Proteomes" id="UP001595528"/>
    </source>
</evidence>
<dbReference type="NCBIfam" id="TIGR00195">
    <property type="entry name" value="exoDNase_III"/>
    <property type="match status" value="1"/>
</dbReference>
<dbReference type="PANTHER" id="PTHR43250">
    <property type="entry name" value="EXODEOXYRIBONUCLEASE III"/>
    <property type="match status" value="1"/>
</dbReference>
<dbReference type="PANTHER" id="PTHR43250:SF2">
    <property type="entry name" value="EXODEOXYRIBONUCLEASE III"/>
    <property type="match status" value="1"/>
</dbReference>
<dbReference type="InterPro" id="IPR005135">
    <property type="entry name" value="Endo/exonuclease/phosphatase"/>
</dbReference>
<dbReference type="PROSITE" id="PS51435">
    <property type="entry name" value="AP_NUCLEASE_F1_4"/>
    <property type="match status" value="1"/>
</dbReference>
<dbReference type="CDD" id="cd09086">
    <property type="entry name" value="ExoIII-like_AP-endo"/>
    <property type="match status" value="1"/>
</dbReference>
<evidence type="ECO:0000256" key="5">
    <source>
        <dbReference type="ARBA" id="ARBA00022801"/>
    </source>
</evidence>
<dbReference type="GO" id="GO:0008311">
    <property type="term" value="F:double-stranded DNA 3'-5' DNA exonuclease activity"/>
    <property type="evidence" value="ECO:0007669"/>
    <property type="project" value="UniProtKB-EC"/>
</dbReference>
<dbReference type="InterPro" id="IPR036691">
    <property type="entry name" value="Endo/exonu/phosph_ase_sf"/>
</dbReference>
<comment type="cofactor">
    <cofactor evidence="1">
        <name>Mn(2+)</name>
        <dbReference type="ChEBI" id="CHEBI:29035"/>
    </cofactor>
</comment>
<proteinExistence type="inferred from homology"/>
<keyword evidence="4" id="KW-0479">Metal-binding</keyword>
<evidence type="ECO:0000256" key="4">
    <source>
        <dbReference type="ARBA" id="ARBA00022723"/>
    </source>
</evidence>